<evidence type="ECO:0000313" key="1">
    <source>
        <dbReference type="EMBL" id="KFQ27387.1"/>
    </source>
</evidence>
<organism evidence="1 2">
    <name type="scientific">Mesitornis unicolor</name>
    <name type="common">brown roatelo</name>
    <dbReference type="NCBI Taxonomy" id="54374"/>
    <lineage>
        <taxon>Eukaryota</taxon>
        <taxon>Metazoa</taxon>
        <taxon>Chordata</taxon>
        <taxon>Craniata</taxon>
        <taxon>Vertebrata</taxon>
        <taxon>Euteleostomi</taxon>
        <taxon>Archelosauria</taxon>
        <taxon>Archosauria</taxon>
        <taxon>Dinosauria</taxon>
        <taxon>Saurischia</taxon>
        <taxon>Theropoda</taxon>
        <taxon>Coelurosauria</taxon>
        <taxon>Aves</taxon>
        <taxon>Neognathae</taxon>
        <taxon>Neoaves</taxon>
        <taxon>Columbimorphae</taxon>
        <taxon>Mesitornithiformes</taxon>
        <taxon>Mesitornithidae</taxon>
        <taxon>Mesitornis</taxon>
    </lineage>
</organism>
<dbReference type="EMBL" id="KK799029">
    <property type="protein sequence ID" value="KFQ27387.1"/>
    <property type="molecule type" value="Genomic_DNA"/>
</dbReference>
<evidence type="ECO:0000313" key="2">
    <source>
        <dbReference type="Proteomes" id="UP000053369"/>
    </source>
</evidence>
<gene>
    <name evidence="1" type="ORF">N332_02275</name>
</gene>
<dbReference type="Proteomes" id="UP000053369">
    <property type="component" value="Unassembled WGS sequence"/>
</dbReference>
<feature type="non-terminal residue" evidence="1">
    <location>
        <position position="55"/>
    </location>
</feature>
<sequence length="55" mass="6727">NGSKLEHRRFHVNMRQNFFTLRVTEYWNRLPREIVEPPSMETFRTSLDVFLCDLV</sequence>
<feature type="non-terminal residue" evidence="1">
    <location>
        <position position="1"/>
    </location>
</feature>
<dbReference type="AlphaFoldDB" id="A0A091RFK7"/>
<name>A0A091RFK7_9AVES</name>
<reference evidence="1 2" key="1">
    <citation type="submission" date="2014-04" db="EMBL/GenBank/DDBJ databases">
        <title>Genome evolution of avian class.</title>
        <authorList>
            <person name="Zhang G."/>
            <person name="Li C."/>
        </authorList>
    </citation>
    <scope>NUCLEOTIDE SEQUENCE [LARGE SCALE GENOMIC DNA]</scope>
    <source>
        <strain evidence="1">BGI_N332</strain>
    </source>
</reference>
<protein>
    <submittedName>
        <fullName evidence="1">Uncharacterized protein</fullName>
    </submittedName>
</protein>
<proteinExistence type="predicted"/>
<keyword evidence="2" id="KW-1185">Reference proteome</keyword>
<accession>A0A091RFK7</accession>